<gene>
    <name evidence="2" type="ORF">MONBRDRAFT_29999</name>
</gene>
<dbReference type="eggNOG" id="ENOG502RDW5">
    <property type="taxonomic scope" value="Eukaryota"/>
</dbReference>
<dbReference type="Proteomes" id="UP000001357">
    <property type="component" value="Unassembled WGS sequence"/>
</dbReference>
<proteinExistence type="inferred from homology"/>
<evidence type="ECO:0000313" key="2">
    <source>
        <dbReference type="EMBL" id="EDQ84690.1"/>
    </source>
</evidence>
<dbReference type="EMBL" id="CH991582">
    <property type="protein sequence ID" value="EDQ84690.1"/>
    <property type="molecule type" value="Genomic_DNA"/>
</dbReference>
<dbReference type="PANTHER" id="PTHR15243:SF0">
    <property type="entry name" value="SERINE_THREONINE-PROTEIN KINASE 19"/>
    <property type="match status" value="1"/>
</dbReference>
<dbReference type="STRING" id="81824.A9VCQ7"/>
<organism evidence="2 3">
    <name type="scientific">Monosiga brevicollis</name>
    <name type="common">Choanoflagellate</name>
    <dbReference type="NCBI Taxonomy" id="81824"/>
    <lineage>
        <taxon>Eukaryota</taxon>
        <taxon>Choanoflagellata</taxon>
        <taxon>Craspedida</taxon>
        <taxon>Salpingoecidae</taxon>
        <taxon>Monosiga</taxon>
    </lineage>
</organism>
<dbReference type="GeneID" id="5895750"/>
<dbReference type="InterPro" id="IPR018865">
    <property type="entry name" value="STK19-like"/>
</dbReference>
<dbReference type="FunCoup" id="A9VCQ7">
    <property type="interactions" value="293"/>
</dbReference>
<dbReference type="RefSeq" id="XP_001750476.1">
    <property type="nucleotide sequence ID" value="XM_001750424.1"/>
</dbReference>
<dbReference type="AlphaFoldDB" id="A9VCQ7"/>
<evidence type="ECO:0008006" key="4">
    <source>
        <dbReference type="Google" id="ProtNLM"/>
    </source>
</evidence>
<name>A9VCQ7_MONBE</name>
<reference evidence="2 3" key="1">
    <citation type="journal article" date="2008" name="Nature">
        <title>The genome of the choanoflagellate Monosiga brevicollis and the origin of metazoans.</title>
        <authorList>
            <consortium name="JGI Sequencing"/>
            <person name="King N."/>
            <person name="Westbrook M.J."/>
            <person name="Young S.L."/>
            <person name="Kuo A."/>
            <person name="Abedin M."/>
            <person name="Chapman J."/>
            <person name="Fairclough S."/>
            <person name="Hellsten U."/>
            <person name="Isogai Y."/>
            <person name="Letunic I."/>
            <person name="Marr M."/>
            <person name="Pincus D."/>
            <person name="Putnam N."/>
            <person name="Rokas A."/>
            <person name="Wright K.J."/>
            <person name="Zuzow R."/>
            <person name="Dirks W."/>
            <person name="Good M."/>
            <person name="Goodstein D."/>
            <person name="Lemons D."/>
            <person name="Li W."/>
            <person name="Lyons J.B."/>
            <person name="Morris A."/>
            <person name="Nichols S."/>
            <person name="Richter D.J."/>
            <person name="Salamov A."/>
            <person name="Bork P."/>
            <person name="Lim W.A."/>
            <person name="Manning G."/>
            <person name="Miller W.T."/>
            <person name="McGinnis W."/>
            <person name="Shapiro H."/>
            <person name="Tjian R."/>
            <person name="Grigoriev I.V."/>
            <person name="Rokhsar D."/>
        </authorList>
    </citation>
    <scope>NUCLEOTIDE SEQUENCE [LARGE SCALE GENOMIC DNA]</scope>
    <source>
        <strain evidence="3">MX1 / ATCC 50154</strain>
    </source>
</reference>
<sequence length="242" mass="27086">MAGAAASPARKRAKRGAASAVDALELTRQITDLVPAAYWSASKLPPLCMQHHLTALNVEQTAVQRSLDALKRKGDILMFHLGGPHSDVLVRTNDYLAHIELCTQRVRADDQRVFALFKTIAAQNALKRSITQVVLEGDYRLVEEEIQLLQRAGFLTLRDGDSYWFAVPSVGSYVADLAAGQRILLDRIKRKKFKECYATDLLAIKSRKIRLPLRLHLLDLIGAERVETFDTSSGRLLRLTRL</sequence>
<dbReference type="InParanoid" id="A9VCQ7"/>
<evidence type="ECO:0000256" key="1">
    <source>
        <dbReference type="ARBA" id="ARBA00093458"/>
    </source>
</evidence>
<dbReference type="GO" id="GO:0046579">
    <property type="term" value="P:positive regulation of Ras protein signal transduction"/>
    <property type="evidence" value="ECO:0000318"/>
    <property type="project" value="GO_Central"/>
</dbReference>
<keyword evidence="3" id="KW-1185">Reference proteome</keyword>
<evidence type="ECO:0000313" key="3">
    <source>
        <dbReference type="Proteomes" id="UP000001357"/>
    </source>
</evidence>
<dbReference type="Pfam" id="PF10494">
    <property type="entry name" value="Stk19"/>
    <property type="match status" value="1"/>
</dbReference>
<dbReference type="KEGG" id="mbr:MONBRDRAFT_29999"/>
<protein>
    <recommendedName>
        <fullName evidence="4">Serine/threonine-protein kinase 19</fullName>
    </recommendedName>
</protein>
<accession>A9VCQ7</accession>
<dbReference type="PANTHER" id="PTHR15243">
    <property type="entry name" value="SERINE/THREONINE-PROTEIN KINASE 19"/>
    <property type="match status" value="1"/>
</dbReference>
<dbReference type="OMA" id="SWWIAIP"/>
<comment type="similarity">
    <text evidence="1">Belongs to the STK19 family.</text>
</comment>